<name>A0A1S3I629_LINAN</name>
<organism evidence="6 7">
    <name type="scientific">Lingula anatina</name>
    <name type="common">Brachiopod</name>
    <name type="synonym">Lingula unguis</name>
    <dbReference type="NCBI Taxonomy" id="7574"/>
    <lineage>
        <taxon>Eukaryota</taxon>
        <taxon>Metazoa</taxon>
        <taxon>Spiralia</taxon>
        <taxon>Lophotrochozoa</taxon>
        <taxon>Brachiopoda</taxon>
        <taxon>Linguliformea</taxon>
        <taxon>Lingulata</taxon>
        <taxon>Lingulida</taxon>
        <taxon>Linguloidea</taxon>
        <taxon>Lingulidae</taxon>
        <taxon>Lingula</taxon>
    </lineage>
</organism>
<dbReference type="SUPFAM" id="SSF53756">
    <property type="entry name" value="UDP-Glycosyltransferase/glycogen phosphorylase"/>
    <property type="match status" value="1"/>
</dbReference>
<evidence type="ECO:0000256" key="4">
    <source>
        <dbReference type="RuleBase" id="RU003718"/>
    </source>
</evidence>
<gene>
    <name evidence="7" type="primary">LOC106161020</name>
</gene>
<keyword evidence="5" id="KW-0812">Transmembrane</keyword>
<dbReference type="AlphaFoldDB" id="A0A1S3I629"/>
<dbReference type="InParanoid" id="A0A1S3I629"/>
<dbReference type="InterPro" id="IPR035595">
    <property type="entry name" value="UDP_glycos_trans_CS"/>
</dbReference>
<dbReference type="OrthoDB" id="5835829at2759"/>
<dbReference type="PANTHER" id="PTHR48043">
    <property type="entry name" value="EG:EG0003.4 PROTEIN-RELATED"/>
    <property type="match status" value="1"/>
</dbReference>
<evidence type="ECO:0000313" key="7">
    <source>
        <dbReference type="RefSeq" id="XP_013393301.1"/>
    </source>
</evidence>
<dbReference type="PANTHER" id="PTHR48043:SF145">
    <property type="entry name" value="FI06409P-RELATED"/>
    <property type="match status" value="1"/>
</dbReference>
<comment type="catalytic activity">
    <reaction evidence="5">
        <text>glucuronate acceptor + UDP-alpha-D-glucuronate = acceptor beta-D-glucuronoside + UDP + H(+)</text>
        <dbReference type="Rhea" id="RHEA:21032"/>
        <dbReference type="ChEBI" id="CHEBI:15378"/>
        <dbReference type="ChEBI" id="CHEBI:58052"/>
        <dbReference type="ChEBI" id="CHEBI:58223"/>
        <dbReference type="ChEBI" id="CHEBI:132367"/>
        <dbReference type="ChEBI" id="CHEBI:132368"/>
        <dbReference type="EC" id="2.4.1.17"/>
    </reaction>
</comment>
<reference evidence="7" key="1">
    <citation type="submission" date="2025-08" db="UniProtKB">
        <authorList>
            <consortium name="RefSeq"/>
        </authorList>
    </citation>
    <scope>IDENTIFICATION</scope>
    <source>
        <tissue evidence="7">Gonads</tissue>
    </source>
</reference>
<keyword evidence="2 4" id="KW-0328">Glycosyltransferase</keyword>
<proteinExistence type="inferred from homology"/>
<dbReference type="RefSeq" id="XP_013393301.1">
    <property type="nucleotide sequence ID" value="XM_013537847.1"/>
</dbReference>
<keyword evidence="6" id="KW-1185">Reference proteome</keyword>
<sequence>MFPFTIVFNSRDVHLERIAARLQNEGHEVTLLVANHYKSTRDLAGVTLLRLPALLKAKDDKEDESLISSPLVKVGKDPITCFRDLLEEDLRLCDVLFKDNHVLQKLKEANYSLLLFDWENLGASAILAQFLAIPSISLSYQGFTEYWLITHQPSFYAYTPHYLSRFSDHMGFWERLENVRMMISDNLLYDEFISRAEVLKLRHFPNSSWPHLRYAHERVSMHLIAHAHFAFDYPRPIMPHVQTIPGLLWNPPKPLSKPFEDIMTSATNGVIIVSFGTGFPTLPKAKAEIFAKVFAKLSQTVIWRYVGPPPRSLGNNTHLVKWIPQNDALAHPTTKLFITHCGVSSTWETLYHAVPVVAMPLLWDQYQNARKLTERAKMGQTVSFLTLTETDLENAIEKVLKDRSYKENAQKMSVLLQDTPWTGYEELSYWINYVIRHNGTLFLHSQPQYLLTWYQYFLIDIIVFVTGLCCLVIVGTFICLVGLWQVLKLLLTFPTRKIKNA</sequence>
<feature type="transmembrane region" description="Helical" evidence="5">
    <location>
        <begin position="454"/>
        <end position="487"/>
    </location>
</feature>
<dbReference type="GO" id="GO:0016020">
    <property type="term" value="C:membrane"/>
    <property type="evidence" value="ECO:0007669"/>
    <property type="project" value="UniProtKB-SubCell"/>
</dbReference>
<accession>A0A1S3I629</accession>
<dbReference type="FunCoup" id="A0A1S3I629">
    <property type="interactions" value="678"/>
</dbReference>
<dbReference type="KEGG" id="lak:106161020"/>
<dbReference type="PROSITE" id="PS00375">
    <property type="entry name" value="UDPGT"/>
    <property type="match status" value="1"/>
</dbReference>
<evidence type="ECO:0000256" key="5">
    <source>
        <dbReference type="RuleBase" id="RU362059"/>
    </source>
</evidence>
<evidence type="ECO:0000256" key="1">
    <source>
        <dbReference type="ARBA" id="ARBA00009995"/>
    </source>
</evidence>
<keyword evidence="3 4" id="KW-0808">Transferase</keyword>
<comment type="similarity">
    <text evidence="1 4">Belongs to the UDP-glycosyltransferase family.</text>
</comment>
<evidence type="ECO:0000313" key="6">
    <source>
        <dbReference type="Proteomes" id="UP000085678"/>
    </source>
</evidence>
<dbReference type="GeneID" id="106161020"/>
<dbReference type="CDD" id="cd03784">
    <property type="entry name" value="GT1_Gtf-like"/>
    <property type="match status" value="1"/>
</dbReference>
<dbReference type="Proteomes" id="UP000085678">
    <property type="component" value="Unplaced"/>
</dbReference>
<dbReference type="FunFam" id="3.40.50.2000:FF:000021">
    <property type="entry name" value="UDP-glucuronosyltransferase"/>
    <property type="match status" value="1"/>
</dbReference>
<dbReference type="Pfam" id="PF00201">
    <property type="entry name" value="UDPGT"/>
    <property type="match status" value="1"/>
</dbReference>
<protein>
    <recommendedName>
        <fullName evidence="5">UDP-glucuronosyltransferase</fullName>
        <ecNumber evidence="5">2.4.1.17</ecNumber>
    </recommendedName>
</protein>
<dbReference type="EC" id="2.4.1.17" evidence="5"/>
<evidence type="ECO:0000256" key="3">
    <source>
        <dbReference type="ARBA" id="ARBA00022679"/>
    </source>
</evidence>
<dbReference type="STRING" id="7574.A0A1S3I629"/>
<comment type="subcellular location">
    <subcellularLocation>
        <location evidence="5">Membrane</location>
        <topology evidence="5">Single-pass membrane protein</topology>
    </subcellularLocation>
</comment>
<dbReference type="GO" id="GO:0015020">
    <property type="term" value="F:glucuronosyltransferase activity"/>
    <property type="evidence" value="ECO:0007669"/>
    <property type="project" value="UniProtKB-EC"/>
</dbReference>
<dbReference type="InterPro" id="IPR002213">
    <property type="entry name" value="UDP_glucos_trans"/>
</dbReference>
<keyword evidence="5" id="KW-0472">Membrane</keyword>
<keyword evidence="5" id="KW-1133">Transmembrane helix</keyword>
<evidence type="ECO:0000256" key="2">
    <source>
        <dbReference type="ARBA" id="ARBA00022676"/>
    </source>
</evidence>
<dbReference type="InterPro" id="IPR050271">
    <property type="entry name" value="UDP-glycosyltransferase"/>
</dbReference>
<dbReference type="Gene3D" id="3.40.50.2000">
    <property type="entry name" value="Glycogen Phosphorylase B"/>
    <property type="match status" value="2"/>
</dbReference>